<evidence type="ECO:0000313" key="8">
    <source>
        <dbReference type="EMBL" id="KAJ5547042.1"/>
    </source>
</evidence>
<keyword evidence="9" id="KW-1185">Reference proteome</keyword>
<dbReference type="PANTHER" id="PTHR37984:SF15">
    <property type="entry name" value="INTEGRASE CATALYTIC DOMAIN-CONTAINING PROTEIN"/>
    <property type="match status" value="1"/>
</dbReference>
<organism evidence="8 9">
    <name type="scientific">Penicillium frequentans</name>
    <dbReference type="NCBI Taxonomy" id="3151616"/>
    <lineage>
        <taxon>Eukaryota</taxon>
        <taxon>Fungi</taxon>
        <taxon>Dikarya</taxon>
        <taxon>Ascomycota</taxon>
        <taxon>Pezizomycotina</taxon>
        <taxon>Eurotiomycetes</taxon>
        <taxon>Eurotiomycetidae</taxon>
        <taxon>Eurotiales</taxon>
        <taxon>Aspergillaceae</taxon>
        <taxon>Penicillium</taxon>
    </lineage>
</organism>
<reference evidence="8 9" key="1">
    <citation type="journal article" date="2023" name="IMA Fungus">
        <title>Comparative genomic study of the Penicillium genus elucidates a diverse pangenome and 15 lateral gene transfer events.</title>
        <authorList>
            <person name="Petersen C."/>
            <person name="Sorensen T."/>
            <person name="Nielsen M.R."/>
            <person name="Sondergaard T.E."/>
            <person name="Sorensen J.L."/>
            <person name="Fitzpatrick D.A."/>
            <person name="Frisvad J.C."/>
            <person name="Nielsen K.L."/>
        </authorList>
    </citation>
    <scope>NUCLEOTIDE SEQUENCE [LARGE SCALE GENOMIC DNA]</scope>
    <source>
        <strain evidence="8 9">IBT 35679</strain>
    </source>
</reference>
<keyword evidence="3" id="KW-0540">Nuclease</keyword>
<dbReference type="Pfam" id="PF00078">
    <property type="entry name" value="RVT_1"/>
    <property type="match status" value="1"/>
</dbReference>
<protein>
    <recommendedName>
        <fullName evidence="7">Reverse transcriptase domain-containing protein</fullName>
    </recommendedName>
</protein>
<dbReference type="Proteomes" id="UP001220324">
    <property type="component" value="Unassembled WGS sequence"/>
</dbReference>
<dbReference type="SUPFAM" id="SSF56672">
    <property type="entry name" value="DNA/RNA polymerases"/>
    <property type="match status" value="1"/>
</dbReference>
<dbReference type="CDD" id="cd01647">
    <property type="entry name" value="RT_LTR"/>
    <property type="match status" value="1"/>
</dbReference>
<dbReference type="Pfam" id="PF17917">
    <property type="entry name" value="RT_RNaseH"/>
    <property type="match status" value="1"/>
</dbReference>
<keyword evidence="1" id="KW-0808">Transferase</keyword>
<dbReference type="PROSITE" id="PS50878">
    <property type="entry name" value="RT_POL"/>
    <property type="match status" value="1"/>
</dbReference>
<name>A0AAD6D109_9EURO</name>
<dbReference type="GO" id="GO:0016787">
    <property type="term" value="F:hydrolase activity"/>
    <property type="evidence" value="ECO:0007669"/>
    <property type="project" value="UniProtKB-KW"/>
</dbReference>
<feature type="domain" description="Reverse transcriptase" evidence="7">
    <location>
        <begin position="1"/>
        <end position="219"/>
    </location>
</feature>
<dbReference type="GO" id="GO:0003964">
    <property type="term" value="F:RNA-directed DNA polymerase activity"/>
    <property type="evidence" value="ECO:0007669"/>
    <property type="project" value="UniProtKB-KW"/>
</dbReference>
<evidence type="ECO:0000256" key="6">
    <source>
        <dbReference type="ARBA" id="ARBA00022918"/>
    </source>
</evidence>
<accession>A0AAD6D109</accession>
<comment type="caution">
    <text evidence="8">The sequence shown here is derived from an EMBL/GenBank/DDBJ whole genome shotgun (WGS) entry which is preliminary data.</text>
</comment>
<sequence>MDTTIRLELATEYRNNASLRQYSPIEERIIKDYISKNMKRGFIEKSTSKNAVGLIFVPKKDTNELRVCGNYIPLNRCLKQRTHAPPPTSAYRNKITSATMYSKYDIEEAYYHIKIHPSDRHLTTFRTPYGAYQYTVMPFGLSTAPAEWQLYLESVLWEYLGEYVTIHLDDILVFTKDNDAMHQRVASAVENALQASGLKLKESKCVRKSRTIEYCGHRYGYGKAKAVLSDRTMLDWPKPRNKSELRKFMGHVNFYRDYMPMLAHHATPLYDAMTKTGKWTWKQDLAFDNVKRLTTRMLDTSAFDPTERCTIRSDASLFGIGAQLMQGGRTCAIISRRLTPPERNYTTTEREFLAVIYALEKWFPLLEGSPGIRVQTDHKNLAHELKESMTNRRMNRWILFVGRFKLHWTYLPGEENTADLLSRRPDYKSIKGGRTQ</sequence>
<evidence type="ECO:0000313" key="9">
    <source>
        <dbReference type="Proteomes" id="UP001220324"/>
    </source>
</evidence>
<dbReference type="Gene3D" id="3.10.10.10">
    <property type="entry name" value="HIV Type 1 Reverse Transcriptase, subunit A, domain 1"/>
    <property type="match status" value="1"/>
</dbReference>
<dbReference type="GO" id="GO:0004519">
    <property type="term" value="F:endonuclease activity"/>
    <property type="evidence" value="ECO:0007669"/>
    <property type="project" value="UniProtKB-KW"/>
</dbReference>
<keyword evidence="6" id="KW-0695">RNA-directed DNA polymerase</keyword>
<dbReference type="AlphaFoldDB" id="A0AAD6D109"/>
<gene>
    <name evidence="8" type="ORF">N7494_004627</name>
</gene>
<dbReference type="Gene3D" id="3.30.70.270">
    <property type="match status" value="2"/>
</dbReference>
<evidence type="ECO:0000259" key="7">
    <source>
        <dbReference type="PROSITE" id="PS50878"/>
    </source>
</evidence>
<keyword evidence="4" id="KW-0255">Endonuclease</keyword>
<keyword evidence="2" id="KW-0548">Nucleotidyltransferase</keyword>
<dbReference type="PANTHER" id="PTHR37984">
    <property type="entry name" value="PROTEIN CBG26694"/>
    <property type="match status" value="1"/>
</dbReference>
<keyword evidence="5" id="KW-0378">Hydrolase</keyword>
<dbReference type="InterPro" id="IPR043128">
    <property type="entry name" value="Rev_trsase/Diguanyl_cyclase"/>
</dbReference>
<proteinExistence type="predicted"/>
<evidence type="ECO:0000256" key="5">
    <source>
        <dbReference type="ARBA" id="ARBA00022801"/>
    </source>
</evidence>
<evidence type="ECO:0000256" key="2">
    <source>
        <dbReference type="ARBA" id="ARBA00022695"/>
    </source>
</evidence>
<dbReference type="InterPro" id="IPR050951">
    <property type="entry name" value="Retrovirus_Pol_polyprotein"/>
</dbReference>
<evidence type="ECO:0000256" key="4">
    <source>
        <dbReference type="ARBA" id="ARBA00022759"/>
    </source>
</evidence>
<evidence type="ECO:0000256" key="1">
    <source>
        <dbReference type="ARBA" id="ARBA00022679"/>
    </source>
</evidence>
<dbReference type="InterPro" id="IPR041373">
    <property type="entry name" value="RT_RNaseH"/>
</dbReference>
<dbReference type="EMBL" id="JAQIZZ010000003">
    <property type="protein sequence ID" value="KAJ5547042.1"/>
    <property type="molecule type" value="Genomic_DNA"/>
</dbReference>
<dbReference type="InterPro" id="IPR000477">
    <property type="entry name" value="RT_dom"/>
</dbReference>
<dbReference type="InterPro" id="IPR043502">
    <property type="entry name" value="DNA/RNA_pol_sf"/>
</dbReference>
<dbReference type="CDD" id="cd09274">
    <property type="entry name" value="RNase_HI_RT_Ty3"/>
    <property type="match status" value="1"/>
</dbReference>
<evidence type="ECO:0000256" key="3">
    <source>
        <dbReference type="ARBA" id="ARBA00022722"/>
    </source>
</evidence>